<evidence type="ECO:0000256" key="3">
    <source>
        <dbReference type="ARBA" id="ARBA00011738"/>
    </source>
</evidence>
<dbReference type="PANTHER" id="PTHR21237:SF23">
    <property type="entry name" value="GRPE PROTEIN HOMOLOG, MITOCHONDRIAL"/>
    <property type="match status" value="1"/>
</dbReference>
<evidence type="ECO:0000313" key="14">
    <source>
        <dbReference type="EMBL" id="EES53107.1"/>
    </source>
</evidence>
<sequence>MMTGDETQNPRDDDPEIITPGDDLSPDGASSEAAPEEKSPEDVWKDKYVRLLADFDNHRKRTVRDLEDGRRYANEALLRDFLPVLDNLERALAHAKDGSELGPACQGLFEGLRLTAKQFLEMLEKNGVTRIPSEGQPFDPSVHEAVGYAESTTHPEGTVVEVYQQGYRLQNRLVRPAMVTVSRGSST</sequence>
<gene>
    <name evidence="10" type="primary">grpE</name>
    <name evidence="14" type="ORF">UBAL3_80420057</name>
</gene>
<dbReference type="GO" id="GO:0051087">
    <property type="term" value="F:protein-folding chaperone binding"/>
    <property type="evidence" value="ECO:0007669"/>
    <property type="project" value="InterPro"/>
</dbReference>
<accession>C6HWC9</accession>
<dbReference type="SUPFAM" id="SSF51064">
    <property type="entry name" value="Head domain of nucleotide exchange factor GrpE"/>
    <property type="match status" value="1"/>
</dbReference>
<keyword evidence="15" id="KW-1185">Reference proteome</keyword>
<keyword evidence="5 10" id="KW-0346">Stress response</keyword>
<dbReference type="InterPro" id="IPR009012">
    <property type="entry name" value="GrpE_head"/>
</dbReference>
<dbReference type="AlphaFoldDB" id="C6HWC9"/>
<dbReference type="GO" id="GO:0042803">
    <property type="term" value="F:protein homodimerization activity"/>
    <property type="evidence" value="ECO:0007669"/>
    <property type="project" value="InterPro"/>
</dbReference>
<evidence type="ECO:0000256" key="10">
    <source>
        <dbReference type="HAMAP-Rule" id="MF_01151"/>
    </source>
</evidence>
<dbReference type="Pfam" id="PF01025">
    <property type="entry name" value="GrpE"/>
    <property type="match status" value="1"/>
</dbReference>
<evidence type="ECO:0000256" key="5">
    <source>
        <dbReference type="ARBA" id="ARBA00023016"/>
    </source>
</evidence>
<comment type="function">
    <text evidence="7 10 11">Participates actively in the response to hyperosmotic and heat shock by preventing the aggregation of stress-denatured proteins, in association with DnaK and GrpE. It is the nucleotide exchange factor for DnaK and may function as a thermosensor. Unfolded proteins bind initially to DnaJ; upon interaction with the DnaJ-bound protein, DnaK hydrolyzes its bound ATP, resulting in the formation of a stable complex. GrpE releases ADP from DnaK; ATP binding to DnaK triggers the release of the substrate protein, thus completing the reaction cycle. Several rounds of ATP-dependent interactions between DnaJ, DnaK and GrpE are required for fully efficient folding.</text>
</comment>
<dbReference type="PROSITE" id="PS01071">
    <property type="entry name" value="GRPE"/>
    <property type="match status" value="1"/>
</dbReference>
<dbReference type="Gene3D" id="3.90.20.20">
    <property type="match status" value="1"/>
</dbReference>
<dbReference type="SUPFAM" id="SSF58014">
    <property type="entry name" value="Coiled-coil domain of nucleotide exchange factor GrpE"/>
    <property type="match status" value="1"/>
</dbReference>
<reference evidence="14 15" key="1">
    <citation type="journal article" date="2009" name="Appl. Environ. Microbiol.">
        <title>Community genomic and proteomic analyses of chemoautotrophic iron-oxidizing "Leptospirillum rubarum" (Group II) and "Leptospirillum ferrodiazotrophum" (Group III) bacteria in acid mine drainage biofilms.</title>
        <authorList>
            <person name="Goltsman D.S."/>
            <person name="Denef V.J."/>
            <person name="Singer S.W."/>
            <person name="VerBerkmoes N.C."/>
            <person name="Lefsrud M."/>
            <person name="Mueller R.S."/>
            <person name="Dick G.J."/>
            <person name="Sun C.L."/>
            <person name="Wheeler K.E."/>
            <person name="Zemla A."/>
            <person name="Baker B.J."/>
            <person name="Hauser L."/>
            <person name="Land M."/>
            <person name="Shah M.B."/>
            <person name="Thelen M.P."/>
            <person name="Hettich R.L."/>
            <person name="Banfield J.F."/>
        </authorList>
    </citation>
    <scope>NUCLEOTIDE SEQUENCE [LARGE SCALE GENOMIC DNA]</scope>
</reference>
<name>C6HWC9_9BACT</name>
<dbReference type="HAMAP" id="MF_01151">
    <property type="entry name" value="GrpE"/>
    <property type="match status" value="1"/>
</dbReference>
<dbReference type="CDD" id="cd00446">
    <property type="entry name" value="GrpE"/>
    <property type="match status" value="1"/>
</dbReference>
<evidence type="ECO:0000256" key="7">
    <source>
        <dbReference type="ARBA" id="ARBA00053401"/>
    </source>
</evidence>
<evidence type="ECO:0000256" key="2">
    <source>
        <dbReference type="ARBA" id="ARBA00009054"/>
    </source>
</evidence>
<organism evidence="14 15">
    <name type="scientific">Leptospirillum ferrodiazotrophum</name>
    <dbReference type="NCBI Taxonomy" id="412449"/>
    <lineage>
        <taxon>Bacteria</taxon>
        <taxon>Pseudomonadati</taxon>
        <taxon>Nitrospirota</taxon>
        <taxon>Nitrospiria</taxon>
        <taxon>Nitrospirales</taxon>
        <taxon>Nitrospiraceae</taxon>
        <taxon>Leptospirillum</taxon>
    </lineage>
</organism>
<comment type="similarity">
    <text evidence="2 10 12">Belongs to the GrpE family.</text>
</comment>
<keyword evidence="4 10" id="KW-0963">Cytoplasm</keyword>
<dbReference type="FunFam" id="2.30.22.10:FF:000001">
    <property type="entry name" value="Protein GrpE"/>
    <property type="match status" value="1"/>
</dbReference>
<protein>
    <recommendedName>
        <fullName evidence="8 10">Protein GrpE</fullName>
    </recommendedName>
    <alternativeName>
        <fullName evidence="9 10">HSP-70 cofactor</fullName>
    </alternativeName>
</protein>
<evidence type="ECO:0000256" key="13">
    <source>
        <dbReference type="SAM" id="MobiDB-lite"/>
    </source>
</evidence>
<dbReference type="GO" id="GO:0005737">
    <property type="term" value="C:cytoplasm"/>
    <property type="evidence" value="ECO:0007669"/>
    <property type="project" value="UniProtKB-SubCell"/>
</dbReference>
<evidence type="ECO:0000256" key="4">
    <source>
        <dbReference type="ARBA" id="ARBA00022490"/>
    </source>
</evidence>
<evidence type="ECO:0000256" key="1">
    <source>
        <dbReference type="ARBA" id="ARBA00004496"/>
    </source>
</evidence>
<dbReference type="Proteomes" id="UP000009374">
    <property type="component" value="Unassembled WGS sequence"/>
</dbReference>
<dbReference type="InterPro" id="IPR000740">
    <property type="entry name" value="GrpE"/>
</dbReference>
<dbReference type="InterPro" id="IPR013805">
    <property type="entry name" value="GrpE_CC"/>
</dbReference>
<evidence type="ECO:0000256" key="9">
    <source>
        <dbReference type="ARBA" id="ARBA00076414"/>
    </source>
</evidence>
<comment type="subcellular location">
    <subcellularLocation>
        <location evidence="1 10">Cytoplasm</location>
    </subcellularLocation>
</comment>
<dbReference type="GO" id="GO:0006457">
    <property type="term" value="P:protein folding"/>
    <property type="evidence" value="ECO:0007669"/>
    <property type="project" value="InterPro"/>
</dbReference>
<dbReference type="GO" id="GO:0000774">
    <property type="term" value="F:adenyl-nucleotide exchange factor activity"/>
    <property type="evidence" value="ECO:0007669"/>
    <property type="project" value="InterPro"/>
</dbReference>
<evidence type="ECO:0000256" key="6">
    <source>
        <dbReference type="ARBA" id="ARBA00023186"/>
    </source>
</evidence>
<dbReference type="PRINTS" id="PR00773">
    <property type="entry name" value="GRPEPROTEIN"/>
</dbReference>
<evidence type="ECO:0000256" key="8">
    <source>
        <dbReference type="ARBA" id="ARBA00072274"/>
    </source>
</evidence>
<comment type="subunit">
    <text evidence="3 10">Homodimer.</text>
</comment>
<dbReference type="GO" id="GO:0051082">
    <property type="term" value="F:unfolded protein binding"/>
    <property type="evidence" value="ECO:0007669"/>
    <property type="project" value="TreeGrafter"/>
</dbReference>
<dbReference type="EMBL" id="GG693869">
    <property type="protein sequence ID" value="EES53107.1"/>
    <property type="molecule type" value="Genomic_DNA"/>
</dbReference>
<evidence type="ECO:0000256" key="11">
    <source>
        <dbReference type="RuleBase" id="RU000639"/>
    </source>
</evidence>
<proteinExistence type="inferred from homology"/>
<evidence type="ECO:0000313" key="15">
    <source>
        <dbReference type="Proteomes" id="UP000009374"/>
    </source>
</evidence>
<dbReference type="PANTHER" id="PTHR21237">
    <property type="entry name" value="GRPE PROTEIN"/>
    <property type="match status" value="1"/>
</dbReference>
<evidence type="ECO:0000256" key="12">
    <source>
        <dbReference type="RuleBase" id="RU004478"/>
    </source>
</evidence>
<feature type="region of interest" description="Disordered" evidence="13">
    <location>
        <begin position="1"/>
        <end position="41"/>
    </location>
</feature>
<keyword evidence="6 10" id="KW-0143">Chaperone</keyword>
<dbReference type="Gene3D" id="2.30.22.10">
    <property type="entry name" value="Head domain of nucleotide exchange factor GrpE"/>
    <property type="match status" value="1"/>
</dbReference>